<keyword evidence="3 6" id="KW-0732">Signal</keyword>
<evidence type="ECO:0000256" key="1">
    <source>
        <dbReference type="ARBA" id="ARBA00004418"/>
    </source>
</evidence>
<dbReference type="InterPro" id="IPR016148">
    <property type="entry name" value="Pili_assmbl_chaperone_C"/>
</dbReference>
<sequence>MTRFISLFFLMFYCTVFSVNAENGGFGINATRLIYPQSADSINAGLRNTHSTQPYLVQVRISTARDGSTSAPFSVRPPLFRLEPKSVNQVRILLQNNTLPVDRESVFYFHASAIPASVQSTSGEQKGGIHATAQFGVGNTIKLFYRPTNLPSTSKEAQKNLRFSRTNGGIKVINSSPYHVSFASLSVGNIKIKLNTPEELMIAPFGSHVYSVPRASGEVHWKTINDEGGINAYSYTLP</sequence>
<dbReference type="SUPFAM" id="SSF49584">
    <property type="entry name" value="Periplasmic chaperone C-domain"/>
    <property type="match status" value="1"/>
</dbReference>
<dbReference type="EMBL" id="NOWC01000027">
    <property type="protein sequence ID" value="OZS73047.1"/>
    <property type="molecule type" value="Genomic_DNA"/>
</dbReference>
<comment type="caution">
    <text evidence="9">The sequence shown here is derived from an EMBL/GenBank/DDBJ whole genome shotgun (WGS) entry which is preliminary data.</text>
</comment>
<dbReference type="AlphaFoldDB" id="A0A219X581"/>
<name>A0A219X581_PRORE</name>
<dbReference type="RefSeq" id="WP_071548911.1">
    <property type="nucleotide sequence ID" value="NZ_CP017672.1"/>
</dbReference>
<dbReference type="KEGG" id="prg:RB151_P104551"/>
<evidence type="ECO:0000256" key="4">
    <source>
        <dbReference type="ARBA" id="ARBA00022764"/>
    </source>
</evidence>
<keyword evidence="4" id="KW-0574">Periplasm</keyword>
<keyword evidence="5" id="KW-0143">Chaperone</keyword>
<dbReference type="PANTHER" id="PTHR30251:SF0">
    <property type="entry name" value="FIMBRIAL CHAPERONE PROTEIN ELFD-RELATED"/>
    <property type="match status" value="1"/>
</dbReference>
<evidence type="ECO:0000256" key="6">
    <source>
        <dbReference type="SAM" id="SignalP"/>
    </source>
</evidence>
<dbReference type="PRINTS" id="PR00969">
    <property type="entry name" value="CHAPERONPILI"/>
</dbReference>
<dbReference type="InterPro" id="IPR036316">
    <property type="entry name" value="Pili_assmbl_chap_C_dom_sf"/>
</dbReference>
<evidence type="ECO:0000259" key="7">
    <source>
        <dbReference type="Pfam" id="PF00345"/>
    </source>
</evidence>
<evidence type="ECO:0000256" key="5">
    <source>
        <dbReference type="ARBA" id="ARBA00023186"/>
    </source>
</evidence>
<evidence type="ECO:0000256" key="3">
    <source>
        <dbReference type="ARBA" id="ARBA00022729"/>
    </source>
</evidence>
<dbReference type="InterPro" id="IPR016147">
    <property type="entry name" value="Pili_assmbl_chaperone_N"/>
</dbReference>
<evidence type="ECO:0000313" key="9">
    <source>
        <dbReference type="EMBL" id="OZS73047.1"/>
    </source>
</evidence>
<evidence type="ECO:0000313" key="10">
    <source>
        <dbReference type="Proteomes" id="UP000216001"/>
    </source>
</evidence>
<feature type="chain" id="PRO_5011228818" evidence="6">
    <location>
        <begin position="22"/>
        <end position="238"/>
    </location>
</feature>
<reference evidence="9 10" key="1">
    <citation type="submission" date="2017-07" db="EMBL/GenBank/DDBJ databases">
        <title>blaIMP-27 on transferable plasmids in Proteus mirabilis and Providencia rettgeri.</title>
        <authorList>
            <person name="Potter R."/>
        </authorList>
    </citation>
    <scope>NUCLEOTIDE SEQUENCE [LARGE SCALE GENOMIC DNA]</scope>
    <source>
        <strain evidence="9 10">PR1</strain>
    </source>
</reference>
<dbReference type="GO" id="GO:0071555">
    <property type="term" value="P:cell wall organization"/>
    <property type="evidence" value="ECO:0007669"/>
    <property type="project" value="InterPro"/>
</dbReference>
<protein>
    <submittedName>
        <fullName evidence="9">Pilus assembly protein PapD</fullName>
    </submittedName>
</protein>
<dbReference type="GO" id="GO:0030288">
    <property type="term" value="C:outer membrane-bounded periplasmic space"/>
    <property type="evidence" value="ECO:0007669"/>
    <property type="project" value="InterPro"/>
</dbReference>
<dbReference type="Pfam" id="PF00345">
    <property type="entry name" value="PapD_N"/>
    <property type="match status" value="1"/>
</dbReference>
<dbReference type="PANTHER" id="PTHR30251">
    <property type="entry name" value="PILUS ASSEMBLY CHAPERONE"/>
    <property type="match status" value="1"/>
</dbReference>
<dbReference type="InterPro" id="IPR008962">
    <property type="entry name" value="PapD-like_sf"/>
</dbReference>
<feature type="signal peptide" evidence="6">
    <location>
        <begin position="1"/>
        <end position="21"/>
    </location>
</feature>
<feature type="domain" description="Pili assembly chaperone C-terminal" evidence="8">
    <location>
        <begin position="173"/>
        <end position="231"/>
    </location>
</feature>
<proteinExistence type="inferred from homology"/>
<dbReference type="Pfam" id="PF02753">
    <property type="entry name" value="PapD_C"/>
    <property type="match status" value="1"/>
</dbReference>
<dbReference type="Proteomes" id="UP000216001">
    <property type="component" value="Unassembled WGS sequence"/>
</dbReference>
<organism evidence="9 10">
    <name type="scientific">Providencia rettgeri</name>
    <dbReference type="NCBI Taxonomy" id="587"/>
    <lineage>
        <taxon>Bacteria</taxon>
        <taxon>Pseudomonadati</taxon>
        <taxon>Pseudomonadota</taxon>
        <taxon>Gammaproteobacteria</taxon>
        <taxon>Enterobacterales</taxon>
        <taxon>Morganellaceae</taxon>
        <taxon>Providencia</taxon>
    </lineage>
</organism>
<dbReference type="InterPro" id="IPR013783">
    <property type="entry name" value="Ig-like_fold"/>
</dbReference>
<feature type="domain" description="Pili assembly chaperone N-terminal" evidence="7">
    <location>
        <begin position="26"/>
        <end position="150"/>
    </location>
</feature>
<evidence type="ECO:0000259" key="8">
    <source>
        <dbReference type="Pfam" id="PF02753"/>
    </source>
</evidence>
<dbReference type="SUPFAM" id="SSF49354">
    <property type="entry name" value="PapD-like"/>
    <property type="match status" value="1"/>
</dbReference>
<dbReference type="Gene3D" id="2.60.40.10">
    <property type="entry name" value="Immunoglobulins"/>
    <property type="match status" value="2"/>
</dbReference>
<accession>A0A219X581</accession>
<comment type="similarity">
    <text evidence="2">Belongs to the periplasmic pilus chaperone family.</text>
</comment>
<evidence type="ECO:0000256" key="2">
    <source>
        <dbReference type="ARBA" id="ARBA00007399"/>
    </source>
</evidence>
<dbReference type="InterPro" id="IPR001829">
    <property type="entry name" value="Pili_assmbl_chaperone_bac"/>
</dbReference>
<comment type="subcellular location">
    <subcellularLocation>
        <location evidence="1">Periplasm</location>
    </subcellularLocation>
</comment>
<dbReference type="InterPro" id="IPR050643">
    <property type="entry name" value="Periplasmic_pilus_chap"/>
</dbReference>
<gene>
    <name evidence="9" type="ORF">CHI95_18820</name>
</gene>